<dbReference type="SUPFAM" id="SSF56672">
    <property type="entry name" value="DNA/RNA polymerases"/>
    <property type="match status" value="1"/>
</dbReference>
<evidence type="ECO:0000313" key="2">
    <source>
        <dbReference type="Proteomes" id="UP000257109"/>
    </source>
</evidence>
<name>A0A371GKQ7_MUCPR</name>
<dbReference type="EMBL" id="QJKJ01005200">
    <property type="protein sequence ID" value="RDX91121.1"/>
    <property type="molecule type" value="Genomic_DNA"/>
</dbReference>
<proteinExistence type="predicted"/>
<organism evidence="1 2">
    <name type="scientific">Mucuna pruriens</name>
    <name type="common">Velvet bean</name>
    <name type="synonym">Dolichos pruriens</name>
    <dbReference type="NCBI Taxonomy" id="157652"/>
    <lineage>
        <taxon>Eukaryota</taxon>
        <taxon>Viridiplantae</taxon>
        <taxon>Streptophyta</taxon>
        <taxon>Embryophyta</taxon>
        <taxon>Tracheophyta</taxon>
        <taxon>Spermatophyta</taxon>
        <taxon>Magnoliopsida</taxon>
        <taxon>eudicotyledons</taxon>
        <taxon>Gunneridae</taxon>
        <taxon>Pentapetalae</taxon>
        <taxon>rosids</taxon>
        <taxon>fabids</taxon>
        <taxon>Fabales</taxon>
        <taxon>Fabaceae</taxon>
        <taxon>Papilionoideae</taxon>
        <taxon>50 kb inversion clade</taxon>
        <taxon>NPAAA clade</taxon>
        <taxon>indigoferoid/millettioid clade</taxon>
        <taxon>Phaseoleae</taxon>
        <taxon>Mucuna</taxon>
    </lineage>
</organism>
<accession>A0A371GKQ7</accession>
<dbReference type="Proteomes" id="UP000257109">
    <property type="component" value="Unassembled WGS sequence"/>
</dbReference>
<dbReference type="AlphaFoldDB" id="A0A371GKQ7"/>
<sequence length="101" mass="11582">MSTPHFCMKYIVGGRVGVIRADMHVAHQYYEESLKVGYRIPIQESEQDKSDECKVSFERMKIMLATLPILSKPSPSKPIIVYLSISNEAVSTTIFQEWDKE</sequence>
<evidence type="ECO:0000313" key="1">
    <source>
        <dbReference type="EMBL" id="RDX91121.1"/>
    </source>
</evidence>
<feature type="non-terminal residue" evidence="1">
    <location>
        <position position="1"/>
    </location>
</feature>
<dbReference type="InterPro" id="IPR043502">
    <property type="entry name" value="DNA/RNA_pol_sf"/>
</dbReference>
<comment type="caution">
    <text evidence="1">The sequence shown here is derived from an EMBL/GenBank/DDBJ whole genome shotgun (WGS) entry which is preliminary data.</text>
</comment>
<dbReference type="OrthoDB" id="2919534at2759"/>
<keyword evidence="2" id="KW-1185">Reference proteome</keyword>
<gene>
    <name evidence="1" type="ORF">CR513_26937</name>
</gene>
<reference evidence="1" key="1">
    <citation type="submission" date="2018-05" db="EMBL/GenBank/DDBJ databases">
        <title>Draft genome of Mucuna pruriens seed.</title>
        <authorList>
            <person name="Nnadi N.E."/>
            <person name="Vos R."/>
            <person name="Hasami M.H."/>
            <person name="Devisetty U.K."/>
            <person name="Aguiy J.C."/>
        </authorList>
    </citation>
    <scope>NUCLEOTIDE SEQUENCE [LARGE SCALE GENOMIC DNA]</scope>
    <source>
        <strain evidence="1">JCA_2017</strain>
    </source>
</reference>
<protein>
    <submittedName>
        <fullName evidence="1">Uncharacterized protein</fullName>
    </submittedName>
</protein>